<proteinExistence type="predicted"/>
<dbReference type="Proteomes" id="UP000274907">
    <property type="component" value="Unassembled WGS sequence"/>
</dbReference>
<protein>
    <submittedName>
        <fullName evidence="2">Cupin domain-containing protein</fullName>
    </submittedName>
</protein>
<gene>
    <name evidence="2" type="ORF">EAH68_06385</name>
</gene>
<dbReference type="Gene3D" id="2.20.70.150">
    <property type="match status" value="1"/>
</dbReference>
<evidence type="ECO:0000313" key="3">
    <source>
        <dbReference type="Proteomes" id="UP000274907"/>
    </source>
</evidence>
<reference evidence="2 3" key="1">
    <citation type="submission" date="2018-12" db="EMBL/GenBank/DDBJ databases">
        <title>YIM 101343 draft genome.</title>
        <authorList>
            <person name="Chen X."/>
        </authorList>
    </citation>
    <scope>NUCLEOTIDE SEQUENCE [LARGE SCALE GENOMIC DNA]</scope>
    <source>
        <strain evidence="2 3">YIM 101343</strain>
    </source>
</reference>
<dbReference type="PANTHER" id="PTHR36156:SF2">
    <property type="entry name" value="CUPIN TYPE-2 DOMAIN-CONTAINING PROTEIN"/>
    <property type="match status" value="1"/>
</dbReference>
<dbReference type="InterPro" id="IPR014710">
    <property type="entry name" value="RmlC-like_jellyroll"/>
</dbReference>
<dbReference type="Gene3D" id="2.60.120.10">
    <property type="entry name" value="Jelly Rolls"/>
    <property type="match status" value="1"/>
</dbReference>
<dbReference type="Pfam" id="PF07883">
    <property type="entry name" value="Cupin_2"/>
    <property type="match status" value="1"/>
</dbReference>
<comment type="caution">
    <text evidence="2">The sequence shown here is derived from an EMBL/GenBank/DDBJ whole genome shotgun (WGS) entry which is preliminary data.</text>
</comment>
<evidence type="ECO:0000259" key="1">
    <source>
        <dbReference type="Pfam" id="PF07883"/>
    </source>
</evidence>
<dbReference type="InterPro" id="IPR047142">
    <property type="entry name" value="OryJ/VirC-like"/>
</dbReference>
<dbReference type="EMBL" id="RXHJ01000006">
    <property type="protein sequence ID" value="RSZ63858.1"/>
    <property type="molecule type" value="Genomic_DNA"/>
</dbReference>
<evidence type="ECO:0000313" key="2">
    <source>
        <dbReference type="EMBL" id="RSZ63858.1"/>
    </source>
</evidence>
<dbReference type="AlphaFoldDB" id="A0A430HZC1"/>
<name>A0A430HZC1_9CORY</name>
<sequence>MTRRPVRRVVTGHNDSGEAIILSDGPAPNSFESPSIPGFGATVPWWTEDVPIDHVRDNDPATAATEIPSFPGPGETIFRIADFPPDSVYPDEADSVIFNELDGHDEAEAGNQHSAGKHFWFHRTDSLDYAVVLDGEITLLVDEGEATLRAGDVAIQRATSHAWSNRTDKTARVLFVLIGTPPQSAAEIAELRRSAGVKTGVS</sequence>
<dbReference type="InterPro" id="IPR011051">
    <property type="entry name" value="RmlC_Cupin_sf"/>
</dbReference>
<organism evidence="2 3">
    <name type="scientific">Corynebacterium hylobatis</name>
    <dbReference type="NCBI Taxonomy" id="1859290"/>
    <lineage>
        <taxon>Bacteria</taxon>
        <taxon>Bacillati</taxon>
        <taxon>Actinomycetota</taxon>
        <taxon>Actinomycetes</taxon>
        <taxon>Mycobacteriales</taxon>
        <taxon>Corynebacteriaceae</taxon>
        <taxon>Corynebacterium</taxon>
    </lineage>
</organism>
<dbReference type="InterPro" id="IPR013096">
    <property type="entry name" value="Cupin_2"/>
</dbReference>
<feature type="domain" description="Cupin type-2" evidence="1">
    <location>
        <begin position="118"/>
        <end position="176"/>
    </location>
</feature>
<keyword evidence="3" id="KW-1185">Reference proteome</keyword>
<dbReference type="PANTHER" id="PTHR36156">
    <property type="entry name" value="SLR2101 PROTEIN"/>
    <property type="match status" value="1"/>
</dbReference>
<dbReference type="OrthoDB" id="713485at2"/>
<dbReference type="CDD" id="cd02231">
    <property type="entry name" value="cupin_BLL6423-like"/>
    <property type="match status" value="1"/>
</dbReference>
<dbReference type="SUPFAM" id="SSF51182">
    <property type="entry name" value="RmlC-like cupins"/>
    <property type="match status" value="1"/>
</dbReference>
<accession>A0A430HZC1</accession>